<keyword evidence="3" id="KW-1185">Reference proteome</keyword>
<organism evidence="2 3">
    <name type="scientific">Brachybacterium ginsengisoli</name>
    <dbReference type="NCBI Taxonomy" id="1331682"/>
    <lineage>
        <taxon>Bacteria</taxon>
        <taxon>Bacillati</taxon>
        <taxon>Actinomycetota</taxon>
        <taxon>Actinomycetes</taxon>
        <taxon>Micrococcales</taxon>
        <taxon>Dermabacteraceae</taxon>
        <taxon>Brachybacterium</taxon>
    </lineage>
</organism>
<dbReference type="Proteomes" id="UP000217889">
    <property type="component" value="Chromosome"/>
</dbReference>
<reference evidence="2 3" key="1">
    <citation type="journal article" date="2014" name="Int. J. Syst. Evol. Microbiol.">
        <title>Brachybacterium ginsengisoli sp. nov., isolated from soil of a ginseng field.</title>
        <authorList>
            <person name="Hoang V.A."/>
            <person name="Kim Y.J."/>
            <person name="Nguyen N.L."/>
            <person name="Yang D.C."/>
        </authorList>
    </citation>
    <scope>NUCLEOTIDE SEQUENCE [LARGE SCALE GENOMIC DNA]</scope>
    <source>
        <strain evidence="2 3">DCY80</strain>
    </source>
</reference>
<dbReference type="Gene3D" id="1.10.1220.10">
    <property type="entry name" value="Met repressor-like"/>
    <property type="match status" value="1"/>
</dbReference>
<gene>
    <name evidence="2" type="ORF">CFK41_10600</name>
</gene>
<dbReference type="AlphaFoldDB" id="A0A291GY76"/>
<dbReference type="EMBL" id="CP023564">
    <property type="protein sequence ID" value="ATG55155.1"/>
    <property type="molecule type" value="Genomic_DNA"/>
</dbReference>
<dbReference type="InterPro" id="IPR002145">
    <property type="entry name" value="CopG"/>
</dbReference>
<proteinExistence type="predicted"/>
<dbReference type="InterPro" id="IPR013321">
    <property type="entry name" value="Arc_rbn_hlx_hlx"/>
</dbReference>
<sequence length="57" mass="6173">MVASTGREPAPKAQFNVYLPKDLVVEVKHRAIDESTSLSALVETALRRYLATGGEDA</sequence>
<dbReference type="GO" id="GO:0006355">
    <property type="term" value="P:regulation of DNA-templated transcription"/>
    <property type="evidence" value="ECO:0007669"/>
    <property type="project" value="InterPro"/>
</dbReference>
<dbReference type="CDD" id="cd21631">
    <property type="entry name" value="RHH_CopG_NikR-like"/>
    <property type="match status" value="1"/>
</dbReference>
<accession>A0A291GY76</accession>
<protein>
    <submittedName>
        <fullName evidence="2">CopG family transcriptional regulator</fullName>
    </submittedName>
</protein>
<dbReference type="KEGG" id="bgg:CFK41_10600"/>
<dbReference type="OrthoDB" id="9033039at2"/>
<feature type="domain" description="Ribbon-helix-helix protein CopG" evidence="1">
    <location>
        <begin position="14"/>
        <end position="52"/>
    </location>
</feature>
<name>A0A291GY76_9MICO</name>
<dbReference type="Pfam" id="PF01402">
    <property type="entry name" value="RHH_1"/>
    <property type="match status" value="1"/>
</dbReference>
<dbReference type="RefSeq" id="WP_096799619.1">
    <property type="nucleotide sequence ID" value="NZ_CP023564.1"/>
</dbReference>
<dbReference type="InterPro" id="IPR010985">
    <property type="entry name" value="Ribbon_hlx_hlx"/>
</dbReference>
<dbReference type="SUPFAM" id="SSF47598">
    <property type="entry name" value="Ribbon-helix-helix"/>
    <property type="match status" value="1"/>
</dbReference>
<evidence type="ECO:0000259" key="1">
    <source>
        <dbReference type="Pfam" id="PF01402"/>
    </source>
</evidence>
<evidence type="ECO:0000313" key="2">
    <source>
        <dbReference type="EMBL" id="ATG55155.1"/>
    </source>
</evidence>
<evidence type="ECO:0000313" key="3">
    <source>
        <dbReference type="Proteomes" id="UP000217889"/>
    </source>
</evidence>